<dbReference type="EMBL" id="BDGG01000001">
    <property type="protein sequence ID" value="GAU90607.1"/>
    <property type="molecule type" value="Genomic_DNA"/>
</dbReference>
<dbReference type="Proteomes" id="UP000186922">
    <property type="component" value="Unassembled WGS sequence"/>
</dbReference>
<organism evidence="1 2">
    <name type="scientific">Ramazzottius varieornatus</name>
    <name type="common">Water bear</name>
    <name type="synonym">Tardigrade</name>
    <dbReference type="NCBI Taxonomy" id="947166"/>
    <lineage>
        <taxon>Eukaryota</taxon>
        <taxon>Metazoa</taxon>
        <taxon>Ecdysozoa</taxon>
        <taxon>Tardigrada</taxon>
        <taxon>Eutardigrada</taxon>
        <taxon>Parachela</taxon>
        <taxon>Hypsibioidea</taxon>
        <taxon>Ramazzottiidae</taxon>
        <taxon>Ramazzottius</taxon>
    </lineage>
</organism>
<sequence>MCKAAAGKACGFGEPLLRAVKRFSRENPQTEERSLRSLVGNFGGNQLLEIRWLNEGAVGEE</sequence>
<reference evidence="1 2" key="1">
    <citation type="journal article" date="2016" name="Nat. Commun.">
        <title>Extremotolerant tardigrade genome and improved radiotolerance of human cultured cells by tardigrade-unique protein.</title>
        <authorList>
            <person name="Hashimoto T."/>
            <person name="Horikawa D.D."/>
            <person name="Saito Y."/>
            <person name="Kuwahara H."/>
            <person name="Kozuka-Hata H."/>
            <person name="Shin-I T."/>
            <person name="Minakuchi Y."/>
            <person name="Ohishi K."/>
            <person name="Motoyama A."/>
            <person name="Aizu T."/>
            <person name="Enomoto A."/>
            <person name="Kondo K."/>
            <person name="Tanaka S."/>
            <person name="Hara Y."/>
            <person name="Koshikawa S."/>
            <person name="Sagara H."/>
            <person name="Miura T."/>
            <person name="Yokobori S."/>
            <person name="Miyagawa K."/>
            <person name="Suzuki Y."/>
            <person name="Kubo T."/>
            <person name="Oyama M."/>
            <person name="Kohara Y."/>
            <person name="Fujiyama A."/>
            <person name="Arakawa K."/>
            <person name="Katayama T."/>
            <person name="Toyoda A."/>
            <person name="Kunieda T."/>
        </authorList>
    </citation>
    <scope>NUCLEOTIDE SEQUENCE [LARGE SCALE GENOMIC DNA]</scope>
    <source>
        <strain evidence="1 2">YOKOZUNA-1</strain>
    </source>
</reference>
<keyword evidence="2" id="KW-1185">Reference proteome</keyword>
<dbReference type="AlphaFoldDB" id="A0A1D1UTN0"/>
<proteinExistence type="predicted"/>
<protein>
    <submittedName>
        <fullName evidence="1">Uncharacterized protein</fullName>
    </submittedName>
</protein>
<accession>A0A1D1UTN0</accession>
<evidence type="ECO:0000313" key="2">
    <source>
        <dbReference type="Proteomes" id="UP000186922"/>
    </source>
</evidence>
<comment type="caution">
    <text evidence="1">The sequence shown here is derived from an EMBL/GenBank/DDBJ whole genome shotgun (WGS) entry which is preliminary data.</text>
</comment>
<evidence type="ECO:0000313" key="1">
    <source>
        <dbReference type="EMBL" id="GAU90607.1"/>
    </source>
</evidence>
<gene>
    <name evidence="1" type="primary">RvY_03002-1</name>
    <name evidence="1" type="synonym">RvY_03002.1</name>
    <name evidence="1" type="ORF">RvY_03002</name>
</gene>
<name>A0A1D1UTN0_RAMVA</name>